<dbReference type="EMBL" id="SDKK01000038">
    <property type="protein sequence ID" value="TYC51775.1"/>
    <property type="molecule type" value="Genomic_DNA"/>
</dbReference>
<reference evidence="1 2" key="1">
    <citation type="submission" date="2019-01" db="EMBL/GenBank/DDBJ databases">
        <title>Zoogloea oleivorans genome sequencing and assembly.</title>
        <authorList>
            <person name="Tancsics A."/>
            <person name="Farkas M."/>
            <person name="Kriszt B."/>
            <person name="Maroti G."/>
            <person name="Horvath B."/>
        </authorList>
    </citation>
    <scope>NUCLEOTIDE SEQUENCE [LARGE SCALE GENOMIC DNA]</scope>
    <source>
        <strain evidence="1 2">Buc</strain>
    </source>
</reference>
<evidence type="ECO:0000313" key="2">
    <source>
        <dbReference type="Proteomes" id="UP000389128"/>
    </source>
</evidence>
<protein>
    <submittedName>
        <fullName evidence="1">Nitrogen fixation protein NifQ</fullName>
    </submittedName>
</protein>
<accession>A0A6C2CET9</accession>
<dbReference type="InterPro" id="IPR006975">
    <property type="entry name" value="NifQ"/>
</dbReference>
<sequence>MNDLSQAYLAARLAMPVARLVPAWLATALELEFGPQAPTIAALWSARHPAAVREDGTTGIDERHEEYAELLELLLEHVGRIDSHSISIARWIALSCCGKDHLWEDLGLPERPALGALMARRFPALHAKNVHNLRWKKFFYKQLCERAEVQACRAPSCAECAEYAGCFESATA</sequence>
<gene>
    <name evidence="1" type="ORF">ETQ85_23825</name>
</gene>
<keyword evidence="2" id="KW-1185">Reference proteome</keyword>
<organism evidence="1 2">
    <name type="scientific">Zoogloea oleivorans</name>
    <dbReference type="NCBI Taxonomy" id="1552750"/>
    <lineage>
        <taxon>Bacteria</taxon>
        <taxon>Pseudomonadati</taxon>
        <taxon>Pseudomonadota</taxon>
        <taxon>Betaproteobacteria</taxon>
        <taxon>Rhodocyclales</taxon>
        <taxon>Zoogloeaceae</taxon>
        <taxon>Zoogloea</taxon>
    </lineage>
</organism>
<comment type="caution">
    <text evidence="1">The sequence shown here is derived from an EMBL/GenBank/DDBJ whole genome shotgun (WGS) entry which is preliminary data.</text>
</comment>
<dbReference type="RefSeq" id="WP_148581540.1">
    <property type="nucleotide sequence ID" value="NZ_SDKK01000038.1"/>
</dbReference>
<dbReference type="Proteomes" id="UP000389128">
    <property type="component" value="Unassembled WGS sequence"/>
</dbReference>
<dbReference type="GO" id="GO:0030151">
    <property type="term" value="F:molybdenum ion binding"/>
    <property type="evidence" value="ECO:0007669"/>
    <property type="project" value="InterPro"/>
</dbReference>
<name>A0A6C2CET9_9RHOO</name>
<proteinExistence type="predicted"/>
<dbReference type="Pfam" id="PF04891">
    <property type="entry name" value="NifQ"/>
    <property type="match status" value="1"/>
</dbReference>
<evidence type="ECO:0000313" key="1">
    <source>
        <dbReference type="EMBL" id="TYC51775.1"/>
    </source>
</evidence>
<dbReference type="GO" id="GO:0009399">
    <property type="term" value="P:nitrogen fixation"/>
    <property type="evidence" value="ECO:0007669"/>
    <property type="project" value="InterPro"/>
</dbReference>
<dbReference type="OrthoDB" id="192277at2"/>
<dbReference type="AlphaFoldDB" id="A0A6C2CET9"/>